<name>A0A2M7AN67_UNCKA</name>
<evidence type="ECO:0000313" key="2">
    <source>
        <dbReference type="Proteomes" id="UP000229916"/>
    </source>
</evidence>
<dbReference type="Proteomes" id="UP000229916">
    <property type="component" value="Unassembled WGS sequence"/>
</dbReference>
<evidence type="ECO:0008006" key="3">
    <source>
        <dbReference type="Google" id="ProtNLM"/>
    </source>
</evidence>
<dbReference type="EMBL" id="PEWD01000052">
    <property type="protein sequence ID" value="PIU68827.1"/>
    <property type="molecule type" value="Genomic_DNA"/>
</dbReference>
<sequence>MSTRKNFFLQFNEMPFFTSETINAVAERFEIPRNTVISYIQRSIKDKSLMRLKRGIFATAAYFEKQRSNVEYAYAIGCKLLEPSYISRESALQHYGILSEAVNTVITLITTQTTRRFTNRLGIMDYKNMNPNLFGGFEVVQKDFTYLIARPAKAIFDYLYYRIPRADLRSKDKVLHSLDEFRLDYEGLGQKELDSLFELLKKV</sequence>
<organism evidence="1 2">
    <name type="scientific">candidate division WWE3 bacterium CG06_land_8_20_14_3_00_42_16</name>
    <dbReference type="NCBI Taxonomy" id="1975083"/>
    <lineage>
        <taxon>Bacteria</taxon>
        <taxon>Katanobacteria</taxon>
    </lineage>
</organism>
<dbReference type="AlphaFoldDB" id="A0A2M7AN67"/>
<gene>
    <name evidence="1" type="ORF">COS81_02515</name>
</gene>
<comment type="caution">
    <text evidence="1">The sequence shown here is derived from an EMBL/GenBank/DDBJ whole genome shotgun (WGS) entry which is preliminary data.</text>
</comment>
<reference evidence="2" key="1">
    <citation type="submission" date="2017-09" db="EMBL/GenBank/DDBJ databases">
        <title>Depth-based differentiation of microbial function through sediment-hosted aquifers and enrichment of novel symbionts in the deep terrestrial subsurface.</title>
        <authorList>
            <person name="Probst A.J."/>
            <person name="Ladd B."/>
            <person name="Jarett J.K."/>
            <person name="Geller-Mcgrath D.E."/>
            <person name="Sieber C.M.K."/>
            <person name="Emerson J.B."/>
            <person name="Anantharaman K."/>
            <person name="Thomas B.C."/>
            <person name="Malmstrom R."/>
            <person name="Stieglmeier M."/>
            <person name="Klingl A."/>
            <person name="Woyke T."/>
            <person name="Ryan C.M."/>
            <person name="Banfield J.F."/>
        </authorList>
    </citation>
    <scope>NUCLEOTIDE SEQUENCE [LARGE SCALE GENOMIC DNA]</scope>
</reference>
<accession>A0A2M7AN67</accession>
<proteinExistence type="predicted"/>
<protein>
    <recommendedName>
        <fullName evidence="3">Transcriptional regulator</fullName>
    </recommendedName>
</protein>
<evidence type="ECO:0000313" key="1">
    <source>
        <dbReference type="EMBL" id="PIU68827.1"/>
    </source>
</evidence>